<dbReference type="Gene3D" id="1.25.40.10">
    <property type="entry name" value="Tetratricopeptide repeat domain"/>
    <property type="match status" value="1"/>
</dbReference>
<dbReference type="PANTHER" id="PTHR46082:SF11">
    <property type="entry name" value="AAA+ ATPASE DOMAIN-CONTAINING PROTEIN-RELATED"/>
    <property type="match status" value="1"/>
</dbReference>
<sequence>MRMQWTATFTQDCKIIAKRPGLADGLDGLELLTAVRERIEAGPCWLLLLDNADSLAVFGVGRTRSGRDQGQDTENKQSLYDFVPRGPAGTVLWTNRGKRISSSLVGGRRAINVASMTEGEARILLETVMCREIAEEESYNAMALLAELDLLPLAVSQAAAYMERTATPIGEYLSKLKRRRKRWQLVSETESDRYRRQSVSNSIMQTWDISIEHIWQENQIAYNILHSLSFVDSQNIPFNSVLLQHFSFLRLRTSGERHGAYEMHKLVQEATWYNLSQEGGRTDHWHFSEVALRAATSLFPERRRELWGECERYLRHAQLAAGWARLCRGGLEAAALLTQVWREKEPKHPGTIWSMADLATAYHAQGRYEGDEKILVEALALRRDVLGKKHPNTLQPMHDIAIAWNSRQRCPEALVIMQGYFQLQCKPPDT</sequence>
<evidence type="ECO:0008006" key="3">
    <source>
        <dbReference type="Google" id="ProtNLM"/>
    </source>
</evidence>
<name>A0AAN6W079_9PEZI</name>
<evidence type="ECO:0000313" key="1">
    <source>
        <dbReference type="EMBL" id="KAK4172520.1"/>
    </source>
</evidence>
<protein>
    <recommendedName>
        <fullName evidence="3">Kinesin light chain</fullName>
    </recommendedName>
</protein>
<dbReference type="PANTHER" id="PTHR46082">
    <property type="entry name" value="ATP/GTP-BINDING PROTEIN-RELATED"/>
    <property type="match status" value="1"/>
</dbReference>
<accession>A0AAN6W079</accession>
<dbReference type="SUPFAM" id="SSF48452">
    <property type="entry name" value="TPR-like"/>
    <property type="match status" value="1"/>
</dbReference>
<reference evidence="1" key="1">
    <citation type="journal article" date="2023" name="Mol. Phylogenet. Evol.">
        <title>Genome-scale phylogeny and comparative genomics of the fungal order Sordariales.</title>
        <authorList>
            <person name="Hensen N."/>
            <person name="Bonometti L."/>
            <person name="Westerberg I."/>
            <person name="Brannstrom I.O."/>
            <person name="Guillou S."/>
            <person name="Cros-Aarteil S."/>
            <person name="Calhoun S."/>
            <person name="Haridas S."/>
            <person name="Kuo A."/>
            <person name="Mondo S."/>
            <person name="Pangilinan J."/>
            <person name="Riley R."/>
            <person name="LaButti K."/>
            <person name="Andreopoulos B."/>
            <person name="Lipzen A."/>
            <person name="Chen C."/>
            <person name="Yan M."/>
            <person name="Daum C."/>
            <person name="Ng V."/>
            <person name="Clum A."/>
            <person name="Steindorff A."/>
            <person name="Ohm R.A."/>
            <person name="Martin F."/>
            <person name="Silar P."/>
            <person name="Natvig D.O."/>
            <person name="Lalanne C."/>
            <person name="Gautier V."/>
            <person name="Ament-Velasquez S.L."/>
            <person name="Kruys A."/>
            <person name="Hutchinson M.I."/>
            <person name="Powell A.J."/>
            <person name="Barry K."/>
            <person name="Miller A.N."/>
            <person name="Grigoriev I.V."/>
            <person name="Debuchy R."/>
            <person name="Gladieux P."/>
            <person name="Hiltunen Thoren M."/>
            <person name="Johannesson H."/>
        </authorList>
    </citation>
    <scope>NUCLEOTIDE SEQUENCE</scope>
    <source>
        <strain evidence="1">CBS 892.96</strain>
    </source>
</reference>
<dbReference type="Proteomes" id="UP001302321">
    <property type="component" value="Unassembled WGS sequence"/>
</dbReference>
<organism evidence="1 2">
    <name type="scientific">Triangularia setosa</name>
    <dbReference type="NCBI Taxonomy" id="2587417"/>
    <lineage>
        <taxon>Eukaryota</taxon>
        <taxon>Fungi</taxon>
        <taxon>Dikarya</taxon>
        <taxon>Ascomycota</taxon>
        <taxon>Pezizomycotina</taxon>
        <taxon>Sordariomycetes</taxon>
        <taxon>Sordariomycetidae</taxon>
        <taxon>Sordariales</taxon>
        <taxon>Podosporaceae</taxon>
        <taxon>Triangularia</taxon>
    </lineage>
</organism>
<comment type="caution">
    <text evidence="1">The sequence shown here is derived from an EMBL/GenBank/DDBJ whole genome shotgun (WGS) entry which is preliminary data.</text>
</comment>
<dbReference type="InterPro" id="IPR011990">
    <property type="entry name" value="TPR-like_helical_dom_sf"/>
</dbReference>
<dbReference type="AlphaFoldDB" id="A0AAN6W079"/>
<dbReference type="Pfam" id="PF13374">
    <property type="entry name" value="TPR_10"/>
    <property type="match status" value="1"/>
</dbReference>
<dbReference type="EMBL" id="MU866415">
    <property type="protein sequence ID" value="KAK4172520.1"/>
    <property type="molecule type" value="Genomic_DNA"/>
</dbReference>
<dbReference type="InterPro" id="IPR053137">
    <property type="entry name" value="NLR-like"/>
</dbReference>
<keyword evidence="2" id="KW-1185">Reference proteome</keyword>
<evidence type="ECO:0000313" key="2">
    <source>
        <dbReference type="Proteomes" id="UP001302321"/>
    </source>
</evidence>
<proteinExistence type="predicted"/>
<gene>
    <name evidence="1" type="ORF">QBC36DRAFT_349483</name>
</gene>
<reference evidence="1" key="2">
    <citation type="submission" date="2023-05" db="EMBL/GenBank/DDBJ databases">
        <authorList>
            <consortium name="Lawrence Berkeley National Laboratory"/>
            <person name="Steindorff A."/>
            <person name="Hensen N."/>
            <person name="Bonometti L."/>
            <person name="Westerberg I."/>
            <person name="Brannstrom I.O."/>
            <person name="Guillou S."/>
            <person name="Cros-Aarteil S."/>
            <person name="Calhoun S."/>
            <person name="Haridas S."/>
            <person name="Kuo A."/>
            <person name="Mondo S."/>
            <person name="Pangilinan J."/>
            <person name="Riley R."/>
            <person name="Labutti K."/>
            <person name="Andreopoulos B."/>
            <person name="Lipzen A."/>
            <person name="Chen C."/>
            <person name="Yanf M."/>
            <person name="Daum C."/>
            <person name="Ng V."/>
            <person name="Clum A."/>
            <person name="Ohm R."/>
            <person name="Martin F."/>
            <person name="Silar P."/>
            <person name="Natvig D."/>
            <person name="Lalanne C."/>
            <person name="Gautier V."/>
            <person name="Ament-Velasquez S.L."/>
            <person name="Kruys A."/>
            <person name="Hutchinson M.I."/>
            <person name="Powell A.J."/>
            <person name="Barry K."/>
            <person name="Miller A.N."/>
            <person name="Grigoriev I.V."/>
            <person name="Debuchy R."/>
            <person name="Gladieux P."/>
            <person name="Thoren M.H."/>
            <person name="Johannesson H."/>
        </authorList>
    </citation>
    <scope>NUCLEOTIDE SEQUENCE</scope>
    <source>
        <strain evidence="1">CBS 892.96</strain>
    </source>
</reference>